<dbReference type="Pfam" id="PF12833">
    <property type="entry name" value="HTH_18"/>
    <property type="match status" value="1"/>
</dbReference>
<sequence length="250" mass="26898">MPVAAGREMIRGDFHVLARCTAGSGRLTVDFTEHDLTADTIAWIHPGWTHRWDDIADLKGDLVLVRSDLVPTAALGRLPSTPPIVPANTLTDTAFDHLAGEYAADRPDPAVLGHLLGAMTLRLAAALPAVPGCTDLFGRFARLVERYHAETREVSWYAAQLGCSPRTLSRAVHTATAATAKQYVNARVILEAKRLLAHGAATTADCARRLGFDDPANFTKFFRTHTATTPTGFRLEVTPRGNPGGTPVNA</sequence>
<evidence type="ECO:0000313" key="6">
    <source>
        <dbReference type="Proteomes" id="UP000683310"/>
    </source>
</evidence>
<protein>
    <submittedName>
        <fullName evidence="5">AraC family transcriptional regulator</fullName>
    </submittedName>
</protein>
<evidence type="ECO:0000256" key="3">
    <source>
        <dbReference type="ARBA" id="ARBA00023163"/>
    </source>
</evidence>
<dbReference type="InterPro" id="IPR003313">
    <property type="entry name" value="AraC-bd"/>
</dbReference>
<dbReference type="Proteomes" id="UP000683310">
    <property type="component" value="Chromosome"/>
</dbReference>
<feature type="domain" description="HTH araC/xylS-type" evidence="4">
    <location>
        <begin position="138"/>
        <end position="236"/>
    </location>
</feature>
<evidence type="ECO:0000259" key="4">
    <source>
        <dbReference type="PROSITE" id="PS01124"/>
    </source>
</evidence>
<name>A0ABX8CVQ9_9NOCA</name>
<dbReference type="Pfam" id="PF02311">
    <property type="entry name" value="AraC_binding"/>
    <property type="match status" value="1"/>
</dbReference>
<gene>
    <name evidence="5" type="ORF">KHQ06_15045</name>
</gene>
<dbReference type="PROSITE" id="PS01124">
    <property type="entry name" value="HTH_ARAC_FAMILY_2"/>
    <property type="match status" value="1"/>
</dbReference>
<reference evidence="5 6" key="1">
    <citation type="submission" date="2021-04" db="EMBL/GenBank/DDBJ databases">
        <title>Nocardia tengchongensis.</title>
        <authorList>
            <person name="Zhuang k."/>
            <person name="Ran Y."/>
            <person name="Li W."/>
        </authorList>
    </citation>
    <scope>NUCLEOTIDE SEQUENCE [LARGE SCALE GENOMIC DNA]</scope>
    <source>
        <strain evidence="5 6">CFH S0057</strain>
    </source>
</reference>
<evidence type="ECO:0000256" key="2">
    <source>
        <dbReference type="ARBA" id="ARBA00023125"/>
    </source>
</evidence>
<dbReference type="RefSeq" id="WP_213560053.1">
    <property type="nucleotide sequence ID" value="NZ_JBFAJM010000013.1"/>
</dbReference>
<dbReference type="EMBL" id="CP074371">
    <property type="protein sequence ID" value="QVI23989.1"/>
    <property type="molecule type" value="Genomic_DNA"/>
</dbReference>
<keyword evidence="2" id="KW-0238">DNA-binding</keyword>
<organism evidence="5 6">
    <name type="scientific">Nocardia tengchongensis</name>
    <dbReference type="NCBI Taxonomy" id="2055889"/>
    <lineage>
        <taxon>Bacteria</taxon>
        <taxon>Bacillati</taxon>
        <taxon>Actinomycetota</taxon>
        <taxon>Actinomycetes</taxon>
        <taxon>Mycobacteriales</taxon>
        <taxon>Nocardiaceae</taxon>
        <taxon>Nocardia</taxon>
    </lineage>
</organism>
<dbReference type="PANTHER" id="PTHR43280:SF32">
    <property type="entry name" value="TRANSCRIPTIONAL REGULATORY PROTEIN"/>
    <property type="match status" value="1"/>
</dbReference>
<keyword evidence="1" id="KW-0805">Transcription regulation</keyword>
<proteinExistence type="predicted"/>
<dbReference type="SMART" id="SM00342">
    <property type="entry name" value="HTH_ARAC"/>
    <property type="match status" value="1"/>
</dbReference>
<keyword evidence="3" id="KW-0804">Transcription</keyword>
<dbReference type="GeneID" id="300993880"/>
<accession>A0ABX8CVQ9</accession>
<dbReference type="InterPro" id="IPR018060">
    <property type="entry name" value="HTH_AraC"/>
</dbReference>
<evidence type="ECO:0000256" key="1">
    <source>
        <dbReference type="ARBA" id="ARBA00023015"/>
    </source>
</evidence>
<evidence type="ECO:0000313" key="5">
    <source>
        <dbReference type="EMBL" id="QVI23989.1"/>
    </source>
</evidence>
<dbReference type="PANTHER" id="PTHR43280">
    <property type="entry name" value="ARAC-FAMILY TRANSCRIPTIONAL REGULATOR"/>
    <property type="match status" value="1"/>
</dbReference>
<dbReference type="SUPFAM" id="SSF46689">
    <property type="entry name" value="Homeodomain-like"/>
    <property type="match status" value="1"/>
</dbReference>
<keyword evidence="6" id="KW-1185">Reference proteome</keyword>
<dbReference type="InterPro" id="IPR009057">
    <property type="entry name" value="Homeodomain-like_sf"/>
</dbReference>
<dbReference type="Gene3D" id="1.10.10.60">
    <property type="entry name" value="Homeodomain-like"/>
    <property type="match status" value="1"/>
</dbReference>